<evidence type="ECO:0000313" key="2">
    <source>
        <dbReference type="Proteomes" id="UP001056120"/>
    </source>
</evidence>
<comment type="caution">
    <text evidence="1">The sequence shown here is derived from an EMBL/GenBank/DDBJ whole genome shotgun (WGS) entry which is preliminary data.</text>
</comment>
<protein>
    <submittedName>
        <fullName evidence="1">Uncharacterized protein</fullName>
    </submittedName>
</protein>
<keyword evidence="2" id="KW-1185">Reference proteome</keyword>
<gene>
    <name evidence="1" type="ORF">L1987_85528</name>
</gene>
<dbReference type="Proteomes" id="UP001056120">
    <property type="component" value="Linkage Group LG29"/>
</dbReference>
<organism evidence="1 2">
    <name type="scientific">Smallanthus sonchifolius</name>
    <dbReference type="NCBI Taxonomy" id="185202"/>
    <lineage>
        <taxon>Eukaryota</taxon>
        <taxon>Viridiplantae</taxon>
        <taxon>Streptophyta</taxon>
        <taxon>Embryophyta</taxon>
        <taxon>Tracheophyta</taxon>
        <taxon>Spermatophyta</taxon>
        <taxon>Magnoliopsida</taxon>
        <taxon>eudicotyledons</taxon>
        <taxon>Gunneridae</taxon>
        <taxon>Pentapetalae</taxon>
        <taxon>asterids</taxon>
        <taxon>campanulids</taxon>
        <taxon>Asterales</taxon>
        <taxon>Asteraceae</taxon>
        <taxon>Asteroideae</taxon>
        <taxon>Heliantheae alliance</taxon>
        <taxon>Millerieae</taxon>
        <taxon>Smallanthus</taxon>
    </lineage>
</organism>
<sequence>MEMWIRNIPRETRLGSVCLAYSRSSQRLSIIREANESAAVRRRHSSDRKLRSLVSASKRHCTKTGFRGSRPWYCWSGHV</sequence>
<accession>A0ACB8XW92</accession>
<reference evidence="2" key="1">
    <citation type="journal article" date="2022" name="Mol. Ecol. Resour.">
        <title>The genomes of chicory, endive, great burdock and yacon provide insights into Asteraceae palaeo-polyploidization history and plant inulin production.</title>
        <authorList>
            <person name="Fan W."/>
            <person name="Wang S."/>
            <person name="Wang H."/>
            <person name="Wang A."/>
            <person name="Jiang F."/>
            <person name="Liu H."/>
            <person name="Zhao H."/>
            <person name="Xu D."/>
            <person name="Zhang Y."/>
        </authorList>
    </citation>
    <scope>NUCLEOTIDE SEQUENCE [LARGE SCALE GENOMIC DNA]</scope>
    <source>
        <strain evidence="2">cv. Yunnan</strain>
    </source>
</reference>
<reference evidence="1 2" key="2">
    <citation type="journal article" date="2022" name="Mol. Ecol. Resour.">
        <title>The genomes of chicory, endive, great burdock and yacon provide insights into Asteraceae paleo-polyploidization history and plant inulin production.</title>
        <authorList>
            <person name="Fan W."/>
            <person name="Wang S."/>
            <person name="Wang H."/>
            <person name="Wang A."/>
            <person name="Jiang F."/>
            <person name="Liu H."/>
            <person name="Zhao H."/>
            <person name="Xu D."/>
            <person name="Zhang Y."/>
        </authorList>
    </citation>
    <scope>NUCLEOTIDE SEQUENCE [LARGE SCALE GENOMIC DNA]</scope>
    <source>
        <strain evidence="2">cv. Yunnan</strain>
        <tissue evidence="1">Leaves</tissue>
    </source>
</reference>
<evidence type="ECO:0000313" key="1">
    <source>
        <dbReference type="EMBL" id="KAI3675932.1"/>
    </source>
</evidence>
<dbReference type="EMBL" id="CM042046">
    <property type="protein sequence ID" value="KAI3675932.1"/>
    <property type="molecule type" value="Genomic_DNA"/>
</dbReference>
<proteinExistence type="predicted"/>
<name>A0ACB8XW92_9ASTR</name>